<accession>A0A1Y1RP01</accession>
<evidence type="ECO:0008006" key="5">
    <source>
        <dbReference type="Google" id="ProtNLM"/>
    </source>
</evidence>
<keyword evidence="2" id="KW-1133">Transmembrane helix</keyword>
<keyword evidence="2" id="KW-0472">Membrane</keyword>
<dbReference type="RefSeq" id="WP_083092165.1">
    <property type="nucleotide sequence ID" value="NZ_LXWF01000040.1"/>
</dbReference>
<comment type="caution">
    <text evidence="3">The sequence shown here is derived from an EMBL/GenBank/DDBJ whole genome shotgun (WGS) entry which is preliminary data.</text>
</comment>
<dbReference type="AlphaFoldDB" id="A0A1Y1RP01"/>
<name>A0A1Y1RP01_9MICC</name>
<evidence type="ECO:0000313" key="3">
    <source>
        <dbReference type="EMBL" id="ORC16574.1"/>
    </source>
</evidence>
<evidence type="ECO:0000256" key="1">
    <source>
        <dbReference type="SAM" id="MobiDB-lite"/>
    </source>
</evidence>
<dbReference type="OrthoDB" id="5189092at2"/>
<keyword evidence="4" id="KW-1185">Reference proteome</keyword>
<proteinExistence type="predicted"/>
<keyword evidence="2" id="KW-0812">Transmembrane</keyword>
<feature type="region of interest" description="Disordered" evidence="1">
    <location>
        <begin position="47"/>
        <end position="128"/>
    </location>
</feature>
<sequence length="259" mass="26450">MSENLDSQVEEVSPEVYRRRRIMALLVLVLALLLIIGLISWLAGRGESDSASPAATTSSSAEAFSDFSQRATDSASPSESASASESTGPTESASEAPSATESAEPTESVPASTEPAETAEPTPSEPTTPVAAVACTAADLQVNLTADSTSYAAGQNPALAVTYTNTSGAPCTVTGGANNVDVNITSGPAQVFNYAKCHANPAEDAEVAAGATNTTPLTWNRSLNVLGCDTTETIKPGYYWATATVNGVSSQPVRIIVTG</sequence>
<feature type="compositionally biased region" description="Low complexity" evidence="1">
    <location>
        <begin position="49"/>
        <end position="128"/>
    </location>
</feature>
<evidence type="ECO:0000313" key="4">
    <source>
        <dbReference type="Proteomes" id="UP000192359"/>
    </source>
</evidence>
<gene>
    <name evidence="3" type="ORF">A7979_04535</name>
</gene>
<reference evidence="3 4" key="1">
    <citation type="submission" date="2016-05" db="EMBL/GenBank/DDBJ databases">
        <title>Draft genome sequence of a porcine commensal Rothia nasimurium.</title>
        <authorList>
            <person name="Gaiser R.A."/>
            <person name="Van Baarlen P."/>
            <person name="Wells J.M."/>
        </authorList>
    </citation>
    <scope>NUCLEOTIDE SEQUENCE [LARGE SCALE GENOMIC DNA]</scope>
    <source>
        <strain evidence="3 4">PT-32</strain>
    </source>
</reference>
<dbReference type="Proteomes" id="UP000192359">
    <property type="component" value="Unassembled WGS sequence"/>
</dbReference>
<organism evidence="3 4">
    <name type="scientific">Rothia nasimurium</name>
    <dbReference type="NCBI Taxonomy" id="85336"/>
    <lineage>
        <taxon>Bacteria</taxon>
        <taxon>Bacillati</taxon>
        <taxon>Actinomycetota</taxon>
        <taxon>Actinomycetes</taxon>
        <taxon>Micrococcales</taxon>
        <taxon>Micrococcaceae</taxon>
        <taxon>Rothia</taxon>
    </lineage>
</organism>
<feature type="transmembrane region" description="Helical" evidence="2">
    <location>
        <begin position="22"/>
        <end position="43"/>
    </location>
</feature>
<evidence type="ECO:0000256" key="2">
    <source>
        <dbReference type="SAM" id="Phobius"/>
    </source>
</evidence>
<dbReference type="EMBL" id="LXWF01000040">
    <property type="protein sequence ID" value="ORC16574.1"/>
    <property type="molecule type" value="Genomic_DNA"/>
</dbReference>
<protein>
    <recommendedName>
        <fullName evidence="5">DUF4232 domain-containing protein</fullName>
    </recommendedName>
</protein>